<evidence type="ECO:0000256" key="4">
    <source>
        <dbReference type="ARBA" id="ARBA00022664"/>
    </source>
</evidence>
<reference evidence="14" key="1">
    <citation type="submission" date="2009-03" db="EMBL/GenBank/DDBJ databases">
        <authorList>
            <person name="Warren W."/>
            <person name="Ye L."/>
            <person name="Minx P."/>
            <person name="Worley K."/>
            <person name="Gibbs R."/>
            <person name="Wilson R.K."/>
        </authorList>
    </citation>
    <scope>NUCLEOTIDE SEQUENCE [LARGE SCALE GENOMIC DNA]</scope>
</reference>
<gene>
    <name evidence="14" type="primary">SCNM1</name>
</gene>
<dbReference type="InterPro" id="IPR033570">
    <property type="entry name" value="SCNM1"/>
</dbReference>
<evidence type="ECO:0000256" key="6">
    <source>
        <dbReference type="ARBA" id="ARBA00022728"/>
    </source>
</evidence>
<dbReference type="KEGG" id="cjc:100415435"/>
<keyword evidence="8" id="KW-0862">Zinc</keyword>
<evidence type="ECO:0000259" key="13">
    <source>
        <dbReference type="Pfam" id="PF15805"/>
    </source>
</evidence>
<dbReference type="GO" id="GO:0008380">
    <property type="term" value="P:RNA splicing"/>
    <property type="evidence" value="ECO:0007669"/>
    <property type="project" value="UniProtKB-KW"/>
</dbReference>
<dbReference type="Pfam" id="PF15803">
    <property type="entry name" value="zf-SCNM1"/>
    <property type="match status" value="1"/>
</dbReference>
<feature type="compositionally biased region" description="Basic and acidic residues" evidence="11">
    <location>
        <begin position="186"/>
        <end position="207"/>
    </location>
</feature>
<evidence type="ECO:0000313" key="14">
    <source>
        <dbReference type="Ensembl" id="ENSCJAP00000013580.5"/>
    </source>
</evidence>
<evidence type="ECO:0000256" key="10">
    <source>
        <dbReference type="ARBA" id="ARBA00023242"/>
    </source>
</evidence>
<evidence type="ECO:0000313" key="15">
    <source>
        <dbReference type="Proteomes" id="UP000008225"/>
    </source>
</evidence>
<evidence type="ECO:0000256" key="2">
    <source>
        <dbReference type="ARBA" id="ARBA00004642"/>
    </source>
</evidence>
<dbReference type="AlphaFoldDB" id="A0A8J8Y631"/>
<feature type="region of interest" description="Disordered" evidence="11">
    <location>
        <begin position="234"/>
        <end position="291"/>
    </location>
</feature>
<evidence type="ECO:0000256" key="3">
    <source>
        <dbReference type="ARBA" id="ARBA00020620"/>
    </source>
</evidence>
<dbReference type="OrthoDB" id="1924550at2759"/>
<dbReference type="Pfam" id="PF15805">
    <property type="entry name" value="SCNM1_acidic"/>
    <property type="match status" value="1"/>
</dbReference>
<feature type="domain" description="Sodium channel modifier 1 acidic C-terminal" evidence="13">
    <location>
        <begin position="288"/>
        <end position="332"/>
    </location>
</feature>
<keyword evidence="5" id="KW-0479">Metal-binding</keyword>
<keyword evidence="4" id="KW-0507">mRNA processing</keyword>
<evidence type="ECO:0000256" key="5">
    <source>
        <dbReference type="ARBA" id="ARBA00022723"/>
    </source>
</evidence>
<accession>A0A8J8Y631</accession>
<dbReference type="InterPro" id="IPR031622">
    <property type="entry name" value="Znf-SCNM1"/>
</dbReference>
<keyword evidence="15" id="KW-1185">Reference proteome</keyword>
<dbReference type="InterPro" id="IPR031625">
    <property type="entry name" value="SCNM1_acidic"/>
</dbReference>
<keyword evidence="10" id="KW-0539">Nucleus</keyword>
<reference evidence="14" key="2">
    <citation type="submission" date="2025-08" db="UniProtKB">
        <authorList>
            <consortium name="Ensembl"/>
        </authorList>
    </citation>
    <scope>IDENTIFICATION</scope>
</reference>
<name>A0A8J8Y631_CALJA</name>
<reference evidence="14" key="3">
    <citation type="submission" date="2025-09" db="UniProtKB">
        <authorList>
            <consortium name="Ensembl"/>
        </authorList>
    </citation>
    <scope>IDENTIFICATION</scope>
</reference>
<dbReference type="GO" id="GO:0016607">
    <property type="term" value="C:nuclear speck"/>
    <property type="evidence" value="ECO:0007669"/>
    <property type="project" value="UniProtKB-SubCell"/>
</dbReference>
<feature type="domain" description="Sodium channel modifier 1 zinc-finger" evidence="12">
    <location>
        <begin position="149"/>
        <end position="174"/>
    </location>
</feature>
<evidence type="ECO:0000256" key="7">
    <source>
        <dbReference type="ARBA" id="ARBA00022771"/>
    </source>
</evidence>
<dbReference type="GO" id="GO:0008270">
    <property type="term" value="F:zinc ion binding"/>
    <property type="evidence" value="ECO:0007669"/>
    <property type="project" value="UniProtKB-KW"/>
</dbReference>
<dbReference type="PANTHER" id="PTHR32297:SF1">
    <property type="entry name" value="SODIUM CHANNEL MODIFIER 1"/>
    <property type="match status" value="1"/>
</dbReference>
<evidence type="ECO:0000256" key="11">
    <source>
        <dbReference type="SAM" id="MobiDB-lite"/>
    </source>
</evidence>
<dbReference type="OMA" id="RSTEMQW"/>
<dbReference type="CTD" id="79005"/>
<dbReference type="GeneTree" id="ENSGT00390000010811"/>
<evidence type="ECO:0000256" key="9">
    <source>
        <dbReference type="ARBA" id="ARBA00023187"/>
    </source>
</evidence>
<dbReference type="RefSeq" id="XP_002759950.2">
    <property type="nucleotide sequence ID" value="XM_002759904.5"/>
</dbReference>
<proteinExistence type="predicted"/>
<dbReference type="HOGENOM" id="CLU_059812_0_0_1"/>
<dbReference type="GO" id="GO:0019899">
    <property type="term" value="F:enzyme binding"/>
    <property type="evidence" value="ECO:0007669"/>
    <property type="project" value="Ensembl"/>
</dbReference>
<dbReference type="Proteomes" id="UP000008225">
    <property type="component" value="Chromosome 18"/>
</dbReference>
<dbReference type="PANTHER" id="PTHR32297">
    <property type="entry name" value="SODIUM CHANNEL MODIFIER 1"/>
    <property type="match status" value="1"/>
</dbReference>
<dbReference type="GO" id="GO:0006397">
    <property type="term" value="P:mRNA processing"/>
    <property type="evidence" value="ECO:0007669"/>
    <property type="project" value="UniProtKB-KW"/>
</dbReference>
<evidence type="ECO:0000259" key="12">
    <source>
        <dbReference type="Pfam" id="PF15803"/>
    </source>
</evidence>
<evidence type="ECO:0000256" key="8">
    <source>
        <dbReference type="ARBA" id="ARBA00022833"/>
    </source>
</evidence>
<sequence>MPQIRQDARAWIQQSGKLFEKRLHFPKGSASAVSQGTIGNAVPSVHQRVDFRTRKACVEAHPRKYGGRQEETENRERVVPLLLRWPGGVEKPEQENLSFLGLTVVMSFKREGDDWSQLNVLKKRRVGDLLASYIPEDEALMLRDGRFACAICPHRPVLDTLAMLTAHRAGKKHLSSLQLFYGKKQPGKERKQNPRHQNELRREETKAEAPLLTQTRLITQSALHRAPDYNSCCRRKYRPEAPGPSVSLSPMPPSEVELQSGKISREPEPGAGPQAEESATVSAPAPVSPTRRRALNHYLTLRSSGWIPDGRGRWVKDENVEFDSDEEEPPDYPLD</sequence>
<dbReference type="GO" id="GO:0005681">
    <property type="term" value="C:spliceosomal complex"/>
    <property type="evidence" value="ECO:0007669"/>
    <property type="project" value="UniProtKB-KW"/>
</dbReference>
<keyword evidence="7" id="KW-0863">Zinc-finger</keyword>
<protein>
    <recommendedName>
        <fullName evidence="3">Sodium channel modifier 1</fullName>
    </recommendedName>
</protein>
<dbReference type="Ensembl" id="ENSCJAT00000014302.5">
    <property type="protein sequence ID" value="ENSCJAP00000013580.5"/>
    <property type="gene ID" value="ENSCJAG00000007277.5"/>
</dbReference>
<keyword evidence="9" id="KW-0508">mRNA splicing</keyword>
<dbReference type="GeneID" id="100415435"/>
<evidence type="ECO:0000256" key="1">
    <source>
        <dbReference type="ARBA" id="ARBA00004324"/>
    </source>
</evidence>
<keyword evidence="6" id="KW-0747">Spliceosome</keyword>
<comment type="subcellular location">
    <subcellularLocation>
        <location evidence="1">Nucleus speckle</location>
    </subcellularLocation>
    <subcellularLocation>
        <location evidence="2">Nucleus</location>
        <location evidence="2">Nucleoplasm</location>
    </subcellularLocation>
</comment>
<organism evidence="14 15">
    <name type="scientific">Callithrix jacchus</name>
    <name type="common">White-tufted-ear marmoset</name>
    <name type="synonym">Simia Jacchus</name>
    <dbReference type="NCBI Taxonomy" id="9483"/>
    <lineage>
        <taxon>Eukaryota</taxon>
        <taxon>Metazoa</taxon>
        <taxon>Chordata</taxon>
        <taxon>Craniata</taxon>
        <taxon>Vertebrata</taxon>
        <taxon>Euteleostomi</taxon>
        <taxon>Mammalia</taxon>
        <taxon>Eutheria</taxon>
        <taxon>Euarchontoglires</taxon>
        <taxon>Primates</taxon>
        <taxon>Haplorrhini</taxon>
        <taxon>Platyrrhini</taxon>
        <taxon>Cebidae</taxon>
        <taxon>Callitrichinae</taxon>
        <taxon>Callithrix</taxon>
        <taxon>Callithrix</taxon>
    </lineage>
</organism>
<feature type="region of interest" description="Disordered" evidence="11">
    <location>
        <begin position="180"/>
        <end position="212"/>
    </location>
</feature>